<gene>
    <name evidence="1" type="primary">casA</name>
    <name evidence="1" type="ORF">EOE48_24165</name>
</gene>
<dbReference type="CDD" id="cd09729">
    <property type="entry name" value="Cse1_I-E"/>
    <property type="match status" value="1"/>
</dbReference>
<dbReference type="NCBIfam" id="TIGR02547">
    <property type="entry name" value="casA_cse1"/>
    <property type="match status" value="1"/>
</dbReference>
<organism evidence="1 2">
    <name type="scientific">Methylobacterium oryzihabitans</name>
    <dbReference type="NCBI Taxonomy" id="2499852"/>
    <lineage>
        <taxon>Bacteria</taxon>
        <taxon>Pseudomonadati</taxon>
        <taxon>Pseudomonadota</taxon>
        <taxon>Alphaproteobacteria</taxon>
        <taxon>Hyphomicrobiales</taxon>
        <taxon>Methylobacteriaceae</taxon>
        <taxon>Methylobacterium</taxon>
    </lineage>
</organism>
<evidence type="ECO:0000313" key="1">
    <source>
        <dbReference type="EMBL" id="RVU14214.1"/>
    </source>
</evidence>
<dbReference type="AlphaFoldDB" id="A0A3S2YLG4"/>
<comment type="caution">
    <text evidence="1">The sequence shown here is derived from an EMBL/GenBank/DDBJ whole genome shotgun (WGS) entry which is preliminary data.</text>
</comment>
<proteinExistence type="predicted"/>
<reference evidence="1 2" key="1">
    <citation type="submission" date="2019-01" db="EMBL/GenBank/DDBJ databases">
        <authorList>
            <person name="Chen W.-M."/>
        </authorList>
    </citation>
    <scope>NUCLEOTIDE SEQUENCE [LARGE SCALE GENOMIC DNA]</scope>
    <source>
        <strain evidence="1 2">TER-1</strain>
    </source>
</reference>
<dbReference type="Pfam" id="PF09481">
    <property type="entry name" value="CRISPR_Cse1"/>
    <property type="match status" value="1"/>
</dbReference>
<evidence type="ECO:0000313" key="2">
    <source>
        <dbReference type="Proteomes" id="UP000286997"/>
    </source>
</evidence>
<accession>A0A3S2YLG4</accession>
<protein>
    <submittedName>
        <fullName evidence="1">Type I-E CRISPR-associated protein Cse1/CasA</fullName>
    </submittedName>
</protein>
<keyword evidence="2" id="KW-1185">Reference proteome</keyword>
<sequence>MAEAWIPVLRADGAQDLIRPAAITADLTTNPVVAPAWGRADFDAATCEFLIGLLATTCGHRADEDEWEAWFRSPPPPERLDEAFASVAPAFVLDGDGPRFGQDLDPLDEGEARAVMQLLIEAPGANTVKRNLDHFVRRGGVETLSRAGAAMALFTLQTYAPSGGAGHRVSVRGGGPLTTLLVPGPLRGEARDDPMPHRRTPIPLWRTLWLAVPHRREAVAPERVFPWLGPTRVSDKGRPTTPEDTDPLQAFWGMPRRIRLVVEPNPEARPCDLTGRIDAGVVRVYRTRPHGTSYAAFRHPLSPHYRAKPTEPFLPLHGQPGRVGYRHWVGLVADGDGDNRLAAEAVTLARRRLGDLDASARLGTRLRAAGYDMDNMKAREFIESEMPLHLVPGELFAPYDRAVRRLVAGAREADGLLRFFVRQATSVEKGGVLDLARARFWERTETAFGQALEDLSKNLRTGDAAPNLVSLGAARAWLAVLQRTTAALFDDLIPLDGLDALGERAIRARVKARADLGTAMHGWGKLGQGLFKALDLAVPEVVKTRRKAA</sequence>
<dbReference type="Proteomes" id="UP000286997">
    <property type="component" value="Unassembled WGS sequence"/>
</dbReference>
<dbReference type="EMBL" id="SACP01000034">
    <property type="protein sequence ID" value="RVU14214.1"/>
    <property type="molecule type" value="Genomic_DNA"/>
</dbReference>
<name>A0A3S2YLG4_9HYPH</name>
<dbReference type="OrthoDB" id="5392377at2"/>
<dbReference type="InterPro" id="IPR013381">
    <property type="entry name" value="CRISPR-assoc_prot_Cse1"/>
</dbReference>